<proteinExistence type="predicted"/>
<keyword evidence="2" id="KW-1185">Reference proteome</keyword>
<feature type="compositionally biased region" description="Basic and acidic residues" evidence="1">
    <location>
        <begin position="36"/>
        <end position="48"/>
    </location>
</feature>
<protein>
    <submittedName>
        <fullName evidence="3">Uncharacterized protein LOC106150930</fullName>
    </submittedName>
</protein>
<dbReference type="GeneID" id="106150930"/>
<dbReference type="RefSeq" id="XP_013379412.1">
    <property type="nucleotide sequence ID" value="XM_013523958.1"/>
</dbReference>
<organism evidence="2 3">
    <name type="scientific">Lingula anatina</name>
    <name type="common">Brachiopod</name>
    <name type="synonym">Lingula unguis</name>
    <dbReference type="NCBI Taxonomy" id="7574"/>
    <lineage>
        <taxon>Eukaryota</taxon>
        <taxon>Metazoa</taxon>
        <taxon>Spiralia</taxon>
        <taxon>Lophotrochozoa</taxon>
        <taxon>Brachiopoda</taxon>
        <taxon>Linguliformea</taxon>
        <taxon>Lingulata</taxon>
        <taxon>Lingulida</taxon>
        <taxon>Linguloidea</taxon>
        <taxon>Lingulidae</taxon>
        <taxon>Lingula</taxon>
    </lineage>
</organism>
<dbReference type="OrthoDB" id="10048380at2759"/>
<name>A0A1S3H0F0_LINAN</name>
<dbReference type="InParanoid" id="A0A1S3H0F0"/>
<reference evidence="3" key="1">
    <citation type="submission" date="2025-08" db="UniProtKB">
        <authorList>
            <consortium name="RefSeq"/>
        </authorList>
    </citation>
    <scope>IDENTIFICATION</scope>
    <source>
        <tissue evidence="3">Gonads</tissue>
    </source>
</reference>
<evidence type="ECO:0000313" key="2">
    <source>
        <dbReference type="Proteomes" id="UP000085678"/>
    </source>
</evidence>
<evidence type="ECO:0000313" key="3">
    <source>
        <dbReference type="RefSeq" id="XP_013379412.1"/>
    </source>
</evidence>
<gene>
    <name evidence="3" type="primary">LOC106150930</name>
</gene>
<feature type="region of interest" description="Disordered" evidence="1">
    <location>
        <begin position="19"/>
        <end position="68"/>
    </location>
</feature>
<sequence>MAGRGFSVDDAFESDEDEKIRTYGSTTATKAFRGAGKQEKTKEQHEEQSFQVSESGGLLETSPDSPSAKLDLSRLSFADTGTTDDASISVKTFSGNVISVNLYQSF</sequence>
<dbReference type="AlphaFoldDB" id="A0A1S3H0F0"/>
<dbReference type="Proteomes" id="UP000085678">
    <property type="component" value="Unplaced"/>
</dbReference>
<accession>A0A1S3H0F0</accession>
<dbReference type="KEGG" id="lak:106150930"/>
<evidence type="ECO:0000256" key="1">
    <source>
        <dbReference type="SAM" id="MobiDB-lite"/>
    </source>
</evidence>